<proteinExistence type="predicted"/>
<sequence length="88" mass="9468">MAAPIRAGFPTRAVADKGKALTTDPQHPTERGLPLVQLSVKIRRSKKELSYVAAIFAITQQSQSAASVLASVDKIENILRVVVDQADL</sequence>
<evidence type="ECO:0000256" key="1">
    <source>
        <dbReference type="SAM" id="MobiDB-lite"/>
    </source>
</evidence>
<keyword evidence="3" id="KW-1185">Reference proteome</keyword>
<organism evidence="2 3">
    <name type="scientific">Vitis vinifera</name>
    <name type="common">Grape</name>
    <dbReference type="NCBI Taxonomy" id="29760"/>
    <lineage>
        <taxon>Eukaryota</taxon>
        <taxon>Viridiplantae</taxon>
        <taxon>Streptophyta</taxon>
        <taxon>Embryophyta</taxon>
        <taxon>Tracheophyta</taxon>
        <taxon>Spermatophyta</taxon>
        <taxon>Magnoliopsida</taxon>
        <taxon>eudicotyledons</taxon>
        <taxon>Gunneridae</taxon>
        <taxon>Pentapetalae</taxon>
        <taxon>rosids</taxon>
        <taxon>Vitales</taxon>
        <taxon>Vitaceae</taxon>
        <taxon>Viteae</taxon>
        <taxon>Vitis</taxon>
    </lineage>
</organism>
<feature type="region of interest" description="Disordered" evidence="1">
    <location>
        <begin position="1"/>
        <end position="29"/>
    </location>
</feature>
<gene>
    <name evidence="2" type="ORF">VitviT2T_014490</name>
</gene>
<evidence type="ECO:0000313" key="3">
    <source>
        <dbReference type="Proteomes" id="UP001227230"/>
    </source>
</evidence>
<name>A0ABY9CKQ0_VITVI</name>
<reference evidence="2 3" key="1">
    <citation type="journal article" date="2023" name="Hortic Res">
        <title>The complete reference genome for grapevine (Vitis vinifera L.) genetics and breeding.</title>
        <authorList>
            <person name="Shi X."/>
            <person name="Cao S."/>
            <person name="Wang X."/>
            <person name="Huang S."/>
            <person name="Wang Y."/>
            <person name="Liu Z."/>
            <person name="Liu W."/>
            <person name="Leng X."/>
            <person name="Peng Y."/>
            <person name="Wang N."/>
            <person name="Wang Y."/>
            <person name="Ma Z."/>
            <person name="Xu X."/>
            <person name="Zhang F."/>
            <person name="Xue H."/>
            <person name="Zhong H."/>
            <person name="Wang Y."/>
            <person name="Zhang K."/>
            <person name="Velt A."/>
            <person name="Avia K."/>
            <person name="Holtgrawe D."/>
            <person name="Grimplet J."/>
            <person name="Matus J.T."/>
            <person name="Ware D."/>
            <person name="Wu X."/>
            <person name="Wang H."/>
            <person name="Liu C."/>
            <person name="Fang Y."/>
            <person name="Rustenholz C."/>
            <person name="Cheng Z."/>
            <person name="Xiao H."/>
            <person name="Zhou Y."/>
        </authorList>
    </citation>
    <scope>NUCLEOTIDE SEQUENCE [LARGE SCALE GENOMIC DNA]</scope>
    <source>
        <strain evidence="3">cv. Pinot noir / PN40024</strain>
        <tissue evidence="2">Leaf</tissue>
    </source>
</reference>
<accession>A0ABY9CKQ0</accession>
<protein>
    <submittedName>
        <fullName evidence="2">Uncharacterized protein</fullName>
    </submittedName>
</protein>
<dbReference type="Proteomes" id="UP001227230">
    <property type="component" value="Chromosome 10"/>
</dbReference>
<dbReference type="EMBL" id="CP126657">
    <property type="protein sequence ID" value="WJZ95747.1"/>
    <property type="molecule type" value="Genomic_DNA"/>
</dbReference>
<evidence type="ECO:0000313" key="2">
    <source>
        <dbReference type="EMBL" id="WJZ95747.1"/>
    </source>
</evidence>